<dbReference type="Proteomes" id="UP000247790">
    <property type="component" value="Unassembled WGS sequence"/>
</dbReference>
<dbReference type="Pfam" id="PF00395">
    <property type="entry name" value="SLH"/>
    <property type="match status" value="2"/>
</dbReference>
<reference evidence="3 4" key="1">
    <citation type="submission" date="2018-06" db="EMBL/GenBank/DDBJ databases">
        <title>Genomic Encyclopedia of Type Strains, Phase III (KMG-III): the genomes of soil and plant-associated and newly described type strains.</title>
        <authorList>
            <person name="Whitman W."/>
        </authorList>
    </citation>
    <scope>NUCLEOTIDE SEQUENCE [LARGE SCALE GENOMIC DNA]</scope>
    <source>
        <strain evidence="3 4">CECT 7022</strain>
    </source>
</reference>
<dbReference type="Gene3D" id="2.60.40.1220">
    <property type="match status" value="5"/>
</dbReference>
<dbReference type="AlphaFoldDB" id="A0A2V4WFL8"/>
<keyword evidence="1" id="KW-0732">Signal</keyword>
<evidence type="ECO:0000256" key="1">
    <source>
        <dbReference type="ARBA" id="ARBA00022729"/>
    </source>
</evidence>
<comment type="caution">
    <text evidence="3">The sequence shown here is derived from an EMBL/GenBank/DDBJ whole genome shotgun (WGS) entry which is preliminary data.</text>
</comment>
<name>A0A2V4WFL8_PAEBA</name>
<dbReference type="Pfam" id="PF20578">
    <property type="entry name" value="aBig_2"/>
    <property type="match status" value="1"/>
</dbReference>
<feature type="domain" description="SLH" evidence="2">
    <location>
        <begin position="38"/>
        <end position="102"/>
    </location>
</feature>
<evidence type="ECO:0000313" key="4">
    <source>
        <dbReference type="Proteomes" id="UP000247790"/>
    </source>
</evidence>
<dbReference type="EMBL" id="QJSW01000003">
    <property type="protein sequence ID" value="PYE50665.1"/>
    <property type="molecule type" value="Genomic_DNA"/>
</dbReference>
<gene>
    <name evidence="3" type="ORF">DFQ00_10382</name>
</gene>
<sequence>MRNTSDPIKENSNVMNTQGGEKKVMKKILSVALSTAMAFSMFASVAFGDTAVTPQQQFDALKAKGIFTGYPDGTAGLNKEMTRAEFAKVITKLLGLKEITGQLSYKDKNYTAKNWAVPYIEAVTAAGIMEGKNKEKGIFDFNGKVTVAEMATILTRALDLEVPAETDNSAPAWAKGYVQAAINAGLVDAKANFSANASRELLVGAAYSIDQAQSLKVTKYEVSEAGKVVTFTISDGQTVKVTLDKALEANKETEVKFTYKDKAFTEKVTYVVTTATKVQSATATNLKEVVVKFDGKVDKDSAENVTNYTLKSGKVIDSVTLSDDQTSATLLLKDSVLTNNRTDAVSVSNVKAGTATVSATNVEFTAVDNVLPEVTSVQSLGTKSVKVVFSEPVKGVSQTNFTLDGKEYFGKVTVSNNFKTVVLTPYSTTALAVGDHKLTVSGVKDYADFVSLASTHDIKVVEDTTAPTITEATATLESVTVTFSEDVDVDTIDAAKVYWKSGDSKITAESKKQLADNKWQFTFGVNKSLPTGSVSIFVEGVKDYSGNQIAANTSVVVTPVIDQVRPEVASVTTDDAQTIKITFSKTVLESSAQNSANYTVKDKDGKTISVQEAKLDGTDKKVVRVKLYTKLSVGDNTLTIQNVKDDTKLQNTMVDYTSKVNLVDKAAPVKESETVNSKEKRVVVKFDKAMDVASLTNYSNYLVTVDGNNQALTPAIAEITPIQDASAVSIKFAESLNGKTVVFGTTAAQGETAISNLTLLALKSANGTVLNDFTTPGSPATNIITLTDTSTALVANEAELVDRRTVKVKFNAGINNYTSIAAFENTSTATNAPAVSSVEVDGKSTVTVKFASDINTDASNVTLKVNYASLITNAGNPGSGDLPSVAIKDSVKPVVVVPAGDKLEVTNGTITVKFSEKVQALNNDLAAGAFTVVRDSDRHPLKAGSEFTVTLNATEDAYVINLLDAADRNQATRYLVSVLDNNIITDKATKPNSVAAFNGESGPVNAGPTTNTADVAAAKAALSLSVNNPTAAATITLPTTGTNGTAIAWSGTDVSGNTYTATRPATGNLDASVVITATITKGTATETQTFTVTVPADAGTVAVIKN</sequence>
<dbReference type="InterPro" id="IPR046780">
    <property type="entry name" value="aBig_2"/>
</dbReference>
<evidence type="ECO:0000259" key="2">
    <source>
        <dbReference type="PROSITE" id="PS51272"/>
    </source>
</evidence>
<dbReference type="InterPro" id="IPR014755">
    <property type="entry name" value="Cu-Rt/internalin_Ig-like"/>
</dbReference>
<protein>
    <submittedName>
        <fullName evidence="3">S-layer family protein</fullName>
    </submittedName>
</protein>
<dbReference type="PROSITE" id="PS51272">
    <property type="entry name" value="SLH"/>
    <property type="match status" value="2"/>
</dbReference>
<proteinExistence type="predicted"/>
<accession>A0A2V4WFL8</accession>
<dbReference type="InterPro" id="IPR001119">
    <property type="entry name" value="SLH_dom"/>
</dbReference>
<feature type="domain" description="SLH" evidence="2">
    <location>
        <begin position="103"/>
        <end position="168"/>
    </location>
</feature>
<organism evidence="3 4">
    <name type="scientific">Paenibacillus barcinonensis</name>
    <dbReference type="NCBI Taxonomy" id="198119"/>
    <lineage>
        <taxon>Bacteria</taxon>
        <taxon>Bacillati</taxon>
        <taxon>Bacillota</taxon>
        <taxon>Bacilli</taxon>
        <taxon>Bacillales</taxon>
        <taxon>Paenibacillaceae</taxon>
        <taxon>Paenibacillus</taxon>
    </lineage>
</organism>
<evidence type="ECO:0000313" key="3">
    <source>
        <dbReference type="EMBL" id="PYE50665.1"/>
    </source>
</evidence>